<protein>
    <submittedName>
        <fullName evidence="4">Uncharacterized protein</fullName>
    </submittedName>
</protein>
<accession>A0ABD3QJY5</accession>
<dbReference type="SMART" id="SM00320">
    <property type="entry name" value="WD40"/>
    <property type="match status" value="3"/>
</dbReference>
<organism evidence="4 5">
    <name type="scientific">Cyclotella cryptica</name>
    <dbReference type="NCBI Taxonomy" id="29204"/>
    <lineage>
        <taxon>Eukaryota</taxon>
        <taxon>Sar</taxon>
        <taxon>Stramenopiles</taxon>
        <taxon>Ochrophyta</taxon>
        <taxon>Bacillariophyta</taxon>
        <taxon>Coscinodiscophyceae</taxon>
        <taxon>Thalassiosirophycidae</taxon>
        <taxon>Stephanodiscales</taxon>
        <taxon>Stephanodiscaceae</taxon>
        <taxon>Cyclotella</taxon>
    </lineage>
</organism>
<dbReference type="AlphaFoldDB" id="A0ABD3QJY5"/>
<dbReference type="InterPro" id="IPR001680">
    <property type="entry name" value="WD40_rpt"/>
</dbReference>
<evidence type="ECO:0000256" key="1">
    <source>
        <dbReference type="ARBA" id="ARBA00022574"/>
    </source>
</evidence>
<dbReference type="Proteomes" id="UP001516023">
    <property type="component" value="Unassembled WGS sequence"/>
</dbReference>
<name>A0ABD3QJY5_9STRA</name>
<reference evidence="4 5" key="1">
    <citation type="journal article" date="2020" name="G3 (Bethesda)">
        <title>Improved Reference Genome for Cyclotella cryptica CCMP332, a Model for Cell Wall Morphogenesis, Salinity Adaptation, and Lipid Production in Diatoms (Bacillariophyta).</title>
        <authorList>
            <person name="Roberts W.R."/>
            <person name="Downey K.M."/>
            <person name="Ruck E.C."/>
            <person name="Traller J.C."/>
            <person name="Alverson A.J."/>
        </authorList>
    </citation>
    <scope>NUCLEOTIDE SEQUENCE [LARGE SCALE GENOMIC DNA]</scope>
    <source>
        <strain evidence="4 5">CCMP332</strain>
    </source>
</reference>
<keyword evidence="2" id="KW-0677">Repeat</keyword>
<keyword evidence="1 3" id="KW-0853">WD repeat</keyword>
<feature type="repeat" description="WD" evidence="3">
    <location>
        <begin position="289"/>
        <end position="323"/>
    </location>
</feature>
<proteinExistence type="predicted"/>
<dbReference type="SUPFAM" id="SSF50978">
    <property type="entry name" value="WD40 repeat-like"/>
    <property type="match status" value="1"/>
</dbReference>
<keyword evidence="5" id="KW-1185">Reference proteome</keyword>
<evidence type="ECO:0000313" key="4">
    <source>
        <dbReference type="EMBL" id="KAL3800464.1"/>
    </source>
</evidence>
<dbReference type="PANTHER" id="PTHR10971">
    <property type="entry name" value="MRNA EXPORT FACTOR AND BUB3"/>
    <property type="match status" value="1"/>
</dbReference>
<dbReference type="InterPro" id="IPR036322">
    <property type="entry name" value="WD40_repeat_dom_sf"/>
</dbReference>
<sequence>MDGQNGSCICTRRQQVLTIMNQLSILLPYALSLTILKELEYLSFNAKKHIPDEKQHASSSWDGSLRIHDAAAKTALVSKSVERPLLSLATQKEGSESVFCGGIDGSIHKLDVEKDSVSFVGVHSDAGSSEDKKMACSCLAFANGESTLLASAGWNGKFSLWDVRWNKRVASIDLPGKAFDMDVSRDCKMAVVATSGRRNCLLDLRTSKILLDDQENASDDEAVKVMLDRESSLKYQTRCVRFFPNGVGLAVGSIEGRVAIEYLDDVGIASGKKKYAFKCHRISDTIYPVNTIAFHPEFGTFATGGADGTVVTWDGNSKKKISSIAKLPTSVACVAFNHDGTQIAMASSYTFEEGERDHPRDEIFVREVLESEVKPKGVSK</sequence>
<dbReference type="Gene3D" id="2.130.10.10">
    <property type="entry name" value="YVTN repeat-like/Quinoprotein amine dehydrogenase"/>
    <property type="match status" value="1"/>
</dbReference>
<dbReference type="EMBL" id="JABMIG020000032">
    <property type="protein sequence ID" value="KAL3800464.1"/>
    <property type="molecule type" value="Genomic_DNA"/>
</dbReference>
<dbReference type="PROSITE" id="PS50082">
    <property type="entry name" value="WD_REPEATS_2"/>
    <property type="match status" value="1"/>
</dbReference>
<comment type="caution">
    <text evidence="4">The sequence shown here is derived from an EMBL/GenBank/DDBJ whole genome shotgun (WGS) entry which is preliminary data.</text>
</comment>
<evidence type="ECO:0000256" key="3">
    <source>
        <dbReference type="PROSITE-ProRule" id="PRU00221"/>
    </source>
</evidence>
<gene>
    <name evidence="4" type="ORF">HJC23_011701</name>
</gene>
<evidence type="ECO:0000313" key="5">
    <source>
        <dbReference type="Proteomes" id="UP001516023"/>
    </source>
</evidence>
<dbReference type="Pfam" id="PF00400">
    <property type="entry name" value="WD40"/>
    <property type="match status" value="1"/>
</dbReference>
<dbReference type="InterPro" id="IPR015943">
    <property type="entry name" value="WD40/YVTN_repeat-like_dom_sf"/>
</dbReference>
<evidence type="ECO:0000256" key="2">
    <source>
        <dbReference type="ARBA" id="ARBA00022737"/>
    </source>
</evidence>